<accession>A0AAD8PGA7</accession>
<comment type="caution">
    <text evidence="2">The sequence shown here is derived from an EMBL/GenBank/DDBJ whole genome shotgun (WGS) entry which is preliminary data.</text>
</comment>
<feature type="compositionally biased region" description="Basic and acidic residues" evidence="1">
    <location>
        <begin position="200"/>
        <end position="209"/>
    </location>
</feature>
<sequence length="812" mass="91316">MEDSTTAAINQVLRYLEIDCVTDLFEEGITKGRRSVLGTLHKLVVALCIGNHLDAETRFVGELDEAQFDNSKYRVILESISGETKCNTQDAFNIVAYTTLEYLLYPRMSQITLGSDQDVRELFLAFVFLLSTQAWFARADKNSPEYLDFRRHLVDATQEGSEALNISEKLNQLDVETVAIYLKQRLRFLNKNNSGNIISSDEKEGKETTRVSPTSIDTSSSDKVLPLVNFLKASDANRTSRLSDKVALATAEVITTMSTPSGAKSEASLQEKSTTNLSSSHAESGKKPARVGLILRKEKRVETSRTIAKSNIADLFIGIERAVADVISDLEAKAHLLCRAKSTETFDTEYLRTIIGQNEQQVMFNNLMDNGELLSSDGNGSMPGKSVGKATIGNVRLLESKDRKSVNQGNDDDVQALLDEIEHLSHTIIQTQSRIKRLTEDVERGDSERLHSYHKVSESLKVDTKSSKGRGSAQSQQDSVITDRYSIPSPSEWLLVSQKETFMRSLSLLKMINKSLENEAVRSSIYETAINVLKHLKPESSSNRSVKKGDTHVEQIELLKAPNDIKETVSSLKHFMVDGMPPENFQEEDESRDQVEQAANDFLRHINSNFSKYRTASLSSEKEKKGSFINYITNVMKDQANKTNTEAYGDTTAALNFTLHLFEEAAEYAPRINLTNLSKWIQSKDNDGEGTQTNHESIKQREKRDFVILQMLVNKGPTLVYNDGSIEVEHRCHRSGERSILDFTHYFNMAREGFGNKSYDSGQNEEPSMKAWNEELTKQNKNVVQRQMLATSEAYEHFTSICKKMPSITFIE</sequence>
<feature type="region of interest" description="Disordered" evidence="1">
    <location>
        <begin position="439"/>
        <end position="482"/>
    </location>
</feature>
<evidence type="ECO:0000313" key="2">
    <source>
        <dbReference type="EMBL" id="KAK1444804.1"/>
    </source>
</evidence>
<dbReference type="EMBL" id="JAVEPI010000001">
    <property type="protein sequence ID" value="KAK1444804.1"/>
    <property type="molecule type" value="Genomic_DNA"/>
</dbReference>
<gene>
    <name evidence="2" type="ORF">BgAZ_107100</name>
</gene>
<evidence type="ECO:0000256" key="1">
    <source>
        <dbReference type="SAM" id="MobiDB-lite"/>
    </source>
</evidence>
<evidence type="ECO:0000313" key="3">
    <source>
        <dbReference type="Proteomes" id="UP001230268"/>
    </source>
</evidence>
<feature type="compositionally biased region" description="Polar residues" evidence="1">
    <location>
        <begin position="259"/>
        <end position="282"/>
    </location>
</feature>
<dbReference type="AlphaFoldDB" id="A0AAD8PGA7"/>
<keyword evidence="3" id="KW-1185">Reference proteome</keyword>
<reference evidence="2" key="1">
    <citation type="submission" date="2023-08" db="EMBL/GenBank/DDBJ databases">
        <title>Draft sequence of the Babesia gibsoni genome.</title>
        <authorList>
            <person name="Yamagishi J.Y."/>
            <person name="Xuan X.X."/>
        </authorList>
    </citation>
    <scope>NUCLEOTIDE SEQUENCE</scope>
    <source>
        <strain evidence="2">Azabu</strain>
    </source>
</reference>
<feature type="region of interest" description="Disordered" evidence="1">
    <location>
        <begin position="259"/>
        <end position="285"/>
    </location>
</feature>
<dbReference type="Proteomes" id="UP001230268">
    <property type="component" value="Unassembled WGS sequence"/>
</dbReference>
<proteinExistence type="predicted"/>
<organism evidence="2 3">
    <name type="scientific">Babesia gibsoni</name>
    <dbReference type="NCBI Taxonomy" id="33632"/>
    <lineage>
        <taxon>Eukaryota</taxon>
        <taxon>Sar</taxon>
        <taxon>Alveolata</taxon>
        <taxon>Apicomplexa</taxon>
        <taxon>Aconoidasida</taxon>
        <taxon>Piroplasmida</taxon>
        <taxon>Babesiidae</taxon>
        <taxon>Babesia</taxon>
    </lineage>
</organism>
<name>A0AAD8PGA7_BABGI</name>
<feature type="compositionally biased region" description="Basic and acidic residues" evidence="1">
    <location>
        <begin position="439"/>
        <end position="466"/>
    </location>
</feature>
<protein>
    <submittedName>
        <fullName evidence="2">Uncharacterized protein</fullName>
    </submittedName>
</protein>
<feature type="region of interest" description="Disordered" evidence="1">
    <location>
        <begin position="197"/>
        <end position="217"/>
    </location>
</feature>